<organism evidence="1 2">
    <name type="scientific">Talaromyces pinophilus</name>
    <name type="common">Penicillium pinophilum</name>
    <dbReference type="NCBI Taxonomy" id="128442"/>
    <lineage>
        <taxon>Eukaryota</taxon>
        <taxon>Fungi</taxon>
        <taxon>Dikarya</taxon>
        <taxon>Ascomycota</taxon>
        <taxon>Pezizomycotina</taxon>
        <taxon>Eurotiomycetes</taxon>
        <taxon>Eurotiomycetidae</taxon>
        <taxon>Eurotiales</taxon>
        <taxon>Trichocomaceae</taxon>
        <taxon>Talaromyces</taxon>
        <taxon>Talaromyces sect. Talaromyces</taxon>
    </lineage>
</organism>
<evidence type="ECO:0000313" key="1">
    <source>
        <dbReference type="EMBL" id="GAM33466.1"/>
    </source>
</evidence>
<accession>A0A0B8N3L7</accession>
<sequence length="159" mass="17579">MEKQGLEEYAVCERQAFGLRLVGEQEIKFFNKHSNAIQYKHPNPDEHNHFNDIEYDELNTIRANGTTHAVSLGSLQYRIICDSDFSGSGKETLSSIVLATFDECLSICNTMNYFQSRSDVGCTYNVQGTGSQTPGTCWCLGGKNKTIVSNVGNVIAVPV</sequence>
<dbReference type="AlphaFoldDB" id="A0A0B8N3L7"/>
<evidence type="ECO:0000313" key="2">
    <source>
        <dbReference type="Proteomes" id="UP000053095"/>
    </source>
</evidence>
<name>A0A0B8N3L7_TALPI</name>
<keyword evidence="2" id="KW-1185">Reference proteome</keyword>
<dbReference type="Proteomes" id="UP000053095">
    <property type="component" value="Unassembled WGS sequence"/>
</dbReference>
<reference evidence="2" key="1">
    <citation type="journal article" date="2015" name="Genome Announc.">
        <title>Draft genome sequence of Talaromyces cellulolyticus strain Y-94, a source of lignocellulosic biomass-degrading enzymes.</title>
        <authorList>
            <person name="Fujii T."/>
            <person name="Koike H."/>
            <person name="Sawayama S."/>
            <person name="Yano S."/>
            <person name="Inoue H."/>
        </authorList>
    </citation>
    <scope>NUCLEOTIDE SEQUENCE [LARGE SCALE GENOMIC DNA]</scope>
    <source>
        <strain evidence="2">Y-94</strain>
    </source>
</reference>
<dbReference type="EMBL" id="DF933800">
    <property type="protein sequence ID" value="GAM33466.1"/>
    <property type="molecule type" value="Genomic_DNA"/>
</dbReference>
<proteinExistence type="predicted"/>
<protein>
    <submittedName>
        <fullName evidence="1">Uncharacterized protein</fullName>
    </submittedName>
</protein>
<gene>
    <name evidence="1" type="ORF">TCE0_004f00376</name>
</gene>